<dbReference type="GeneID" id="8104192"/>
<dbReference type="PhylomeDB" id="B8LXU7"/>
<accession>B8LXU7</accession>
<dbReference type="OrthoDB" id="4232626at2759"/>
<dbReference type="RefSeq" id="XP_002340149.1">
    <property type="nucleotide sequence ID" value="XM_002340108.1"/>
</dbReference>
<evidence type="ECO:0000313" key="2">
    <source>
        <dbReference type="Proteomes" id="UP000001745"/>
    </source>
</evidence>
<dbReference type="InParanoid" id="B8LXU7"/>
<dbReference type="HOGENOM" id="CLU_1284034_0_0_1"/>
<protein>
    <submittedName>
        <fullName evidence="1">Uncharacterized protein</fullName>
    </submittedName>
</protein>
<organism evidence="1 2">
    <name type="scientific">Talaromyces stipitatus (strain ATCC 10500 / CBS 375.48 / QM 6759 / NRRL 1006)</name>
    <name type="common">Penicillium stipitatum</name>
    <dbReference type="NCBI Taxonomy" id="441959"/>
    <lineage>
        <taxon>Eukaryota</taxon>
        <taxon>Fungi</taxon>
        <taxon>Dikarya</taxon>
        <taxon>Ascomycota</taxon>
        <taxon>Pezizomycotina</taxon>
        <taxon>Eurotiomycetes</taxon>
        <taxon>Eurotiomycetidae</taxon>
        <taxon>Eurotiales</taxon>
        <taxon>Trichocomaceae</taxon>
        <taxon>Talaromyces</taxon>
        <taxon>Talaromyces sect. Talaromyces</taxon>
    </lineage>
</organism>
<dbReference type="EMBL" id="EQ962652">
    <property type="protein sequence ID" value="EED22762.1"/>
    <property type="molecule type" value="Genomic_DNA"/>
</dbReference>
<evidence type="ECO:0000313" key="1">
    <source>
        <dbReference type="EMBL" id="EED22762.1"/>
    </source>
</evidence>
<dbReference type="OMA" id="CFANETH"/>
<gene>
    <name evidence="1" type="ORF">TSTA_062490</name>
</gene>
<proteinExistence type="predicted"/>
<dbReference type="AlphaFoldDB" id="B8LXU7"/>
<dbReference type="VEuPathDB" id="FungiDB:TSTA_062490"/>
<reference evidence="2" key="1">
    <citation type="journal article" date="2015" name="Genome Announc.">
        <title>Genome sequence of the AIDS-associated pathogen Penicillium marneffei (ATCC18224) and its near taxonomic relative Talaromyces stipitatus (ATCC10500).</title>
        <authorList>
            <person name="Nierman W.C."/>
            <person name="Fedorova-Abrams N.D."/>
            <person name="Andrianopoulos A."/>
        </authorList>
    </citation>
    <scope>NUCLEOTIDE SEQUENCE [LARGE SCALE GENOMIC DNA]</scope>
    <source>
        <strain evidence="2">ATCC 10500 / CBS 375.48 / QM 6759 / NRRL 1006</strain>
    </source>
</reference>
<keyword evidence="2" id="KW-1185">Reference proteome</keyword>
<dbReference type="STRING" id="441959.B8LXU7"/>
<dbReference type="eggNOG" id="ENOG502SIP1">
    <property type="taxonomic scope" value="Eukaryota"/>
</dbReference>
<dbReference type="Proteomes" id="UP000001745">
    <property type="component" value="Unassembled WGS sequence"/>
</dbReference>
<name>B8LXU7_TALSN</name>
<sequence length="215" mass="24047">MCTIAVAREVDRGIFCLEESGFISSNNELASQAETWEQTSLYAPTPGNLDRHTPSVYCPSTSRLNAERSSSLPLPAGLGYHDEAGNGNLRSRQDDAQTYINYPIEYRALVNNRSVARATEKDVVLKPSSYWQQIKEKADQAVRQRWRKASNRHVRSDETTIVVSVNDRSKRDLTCNISFFLGGKSPSDSQNWTPNFEEVRASIPFAIATGRLDAT</sequence>